<organism evidence="1 2">
    <name type="scientific">Patella caerulea</name>
    <name type="common">Rayed Mediterranean limpet</name>
    <dbReference type="NCBI Taxonomy" id="87958"/>
    <lineage>
        <taxon>Eukaryota</taxon>
        <taxon>Metazoa</taxon>
        <taxon>Spiralia</taxon>
        <taxon>Lophotrochozoa</taxon>
        <taxon>Mollusca</taxon>
        <taxon>Gastropoda</taxon>
        <taxon>Patellogastropoda</taxon>
        <taxon>Patelloidea</taxon>
        <taxon>Patellidae</taxon>
        <taxon>Patella</taxon>
    </lineage>
</organism>
<dbReference type="Proteomes" id="UP001347796">
    <property type="component" value="Unassembled WGS sequence"/>
</dbReference>
<comment type="caution">
    <text evidence="1">The sequence shown here is derived from an EMBL/GenBank/DDBJ whole genome shotgun (WGS) entry which is preliminary data.</text>
</comment>
<keyword evidence="2" id="KW-1185">Reference proteome</keyword>
<protein>
    <submittedName>
        <fullName evidence="1">Uncharacterized protein</fullName>
    </submittedName>
</protein>
<reference evidence="1 2" key="1">
    <citation type="submission" date="2024-01" db="EMBL/GenBank/DDBJ databases">
        <title>The genome of the rayed Mediterranean limpet Patella caerulea (Linnaeus, 1758).</title>
        <authorList>
            <person name="Anh-Thu Weber A."/>
            <person name="Halstead-Nussloch G."/>
        </authorList>
    </citation>
    <scope>NUCLEOTIDE SEQUENCE [LARGE SCALE GENOMIC DNA]</scope>
    <source>
        <strain evidence="1">AATW-2023a</strain>
        <tissue evidence="1">Whole specimen</tissue>
    </source>
</reference>
<evidence type="ECO:0000313" key="2">
    <source>
        <dbReference type="Proteomes" id="UP001347796"/>
    </source>
</evidence>
<gene>
    <name evidence="1" type="ORF">SNE40_002945</name>
</gene>
<sequence>MEIAEVQASLADISNKLSSQNNREHAVTREIGNGIPVDAELENSDRSTSLHLPAALSSSHSSVPSGMGLSNHRVPVDSLPPVKVVPQHIRKAIHSHKHENLAMLLIPGIETEGETRVIDHDGNQIVVKANDPECREICPSMNFGWHFPDFRMLFVRRS</sequence>
<evidence type="ECO:0000313" key="1">
    <source>
        <dbReference type="EMBL" id="KAK6191207.1"/>
    </source>
</evidence>
<name>A0AAN8Q815_PATCE</name>
<proteinExistence type="predicted"/>
<dbReference type="EMBL" id="JAZGQO010000002">
    <property type="protein sequence ID" value="KAK6191207.1"/>
    <property type="molecule type" value="Genomic_DNA"/>
</dbReference>
<accession>A0AAN8Q815</accession>
<dbReference type="AlphaFoldDB" id="A0AAN8Q815"/>